<dbReference type="CDD" id="cd18186">
    <property type="entry name" value="BTB_POZ_ZBTB_KLHL-like"/>
    <property type="match status" value="1"/>
</dbReference>
<feature type="domain" description="BTB" evidence="4">
    <location>
        <begin position="435"/>
        <end position="524"/>
    </location>
</feature>
<keyword evidence="2" id="KW-0677">Repeat</keyword>
<dbReference type="SUPFAM" id="SSF54695">
    <property type="entry name" value="POZ domain"/>
    <property type="match status" value="2"/>
</dbReference>
<dbReference type="InterPro" id="IPR011333">
    <property type="entry name" value="SKP1/BTB/POZ_sf"/>
</dbReference>
<dbReference type="PANTHER" id="PTHR46376">
    <property type="entry name" value="LEUCINE-ZIPPER-LIKE TRANSCRIPTIONAL REGULATOR 1"/>
    <property type="match status" value="1"/>
</dbReference>
<proteinExistence type="predicted"/>
<evidence type="ECO:0000256" key="3">
    <source>
        <dbReference type="SAM" id="MobiDB-lite"/>
    </source>
</evidence>
<evidence type="ECO:0000259" key="4">
    <source>
        <dbReference type="PROSITE" id="PS50097"/>
    </source>
</evidence>
<evidence type="ECO:0000313" key="5">
    <source>
        <dbReference type="EMBL" id="KAJ3430441.1"/>
    </source>
</evidence>
<dbReference type="Proteomes" id="UP001146793">
    <property type="component" value="Unassembled WGS sequence"/>
</dbReference>
<reference evidence="5" key="1">
    <citation type="submission" date="2022-08" db="EMBL/GenBank/DDBJ databases">
        <title>Novel sulphate-reducing endosymbionts in the free-living metamonad Anaeramoeba.</title>
        <authorList>
            <person name="Jerlstrom-Hultqvist J."/>
            <person name="Cepicka I."/>
            <person name="Gallot-Lavallee L."/>
            <person name="Salas-Leiva D."/>
            <person name="Curtis B.A."/>
            <person name="Zahonova K."/>
            <person name="Pipaliya S."/>
            <person name="Dacks J."/>
            <person name="Roger A.J."/>
        </authorList>
    </citation>
    <scope>NUCLEOTIDE SEQUENCE</scope>
    <source>
        <strain evidence="5">Busselton2</strain>
    </source>
</reference>
<dbReference type="Pfam" id="PF24681">
    <property type="entry name" value="Kelch_KLHDC2_KLHL20_DRC7"/>
    <property type="match status" value="1"/>
</dbReference>
<dbReference type="AlphaFoldDB" id="A0AAV7YKR6"/>
<dbReference type="InterPro" id="IPR006652">
    <property type="entry name" value="Kelch_1"/>
</dbReference>
<protein>
    <submittedName>
        <fullName evidence="5">Leucine-zipper-like transcriptional regulator</fullName>
    </submittedName>
</protein>
<evidence type="ECO:0000313" key="6">
    <source>
        <dbReference type="Proteomes" id="UP001146793"/>
    </source>
</evidence>
<evidence type="ECO:0000256" key="2">
    <source>
        <dbReference type="ARBA" id="ARBA00022737"/>
    </source>
</evidence>
<dbReference type="InterPro" id="IPR051568">
    <property type="entry name" value="LZTR1/Attractin"/>
</dbReference>
<name>A0AAV7YKR6_9EUKA</name>
<comment type="caution">
    <text evidence="5">The sequence shown here is derived from an EMBL/GenBank/DDBJ whole genome shotgun (WGS) entry which is preliminary data.</text>
</comment>
<evidence type="ECO:0000256" key="1">
    <source>
        <dbReference type="ARBA" id="ARBA00022441"/>
    </source>
</evidence>
<dbReference type="SMART" id="SM00225">
    <property type="entry name" value="BTB"/>
    <property type="match status" value="2"/>
</dbReference>
<sequence length="557" mass="65278">MALSNKLFQFEQFSSFSDMTKRNYVSSSIWKNKLYVFGGIDTLNSSRFNDIDVFDFSTLKWSRLETEGEKPVKRSTPSAVIYNSYLYIFGGYSGSMLDDLWRINVEDSKPKWEKLITKGDKPKGTSCNSVALYKGSIYIFGGDSQFTLYYNTVHKIDISENSDYEWKLLKPKNNSAPRARSSSAMVVYKDSLIIFGGSSPNNHNDIWSFNIEEQTWEEIHPKTEVKPARRVGHGLFCVRDKMYLFNGYGEQIYHELYEFDLIKKTWKKLKTRGEFSERYYFATSFNMNDYRAWFFGGSGDSSNKLLTIKCLDPYYEDSRQLFLDQEFCDITFQTLENQKIGAHKLILNKRCGDIMEKIPETFEYQPMKLCKAFLHFVYTNSVEGLSIEESEKLLQMAQSIEYFELVEYLSNFDEIVDVTPIVKCFTELFQDDESKDFIIKVEEDEDEDEEEEEDEEEDEDEDEERIEEIKVHKLVLIMRSGLFKKMFKEVEESISEINDLSGLSSFSMENLIEFLYTGSLENIKSVDDAEELIKMTEYFILNDKRLQNKCLSMFNNF</sequence>
<feature type="region of interest" description="Disordered" evidence="3">
    <location>
        <begin position="442"/>
        <end position="465"/>
    </location>
</feature>
<dbReference type="SUPFAM" id="SSF50965">
    <property type="entry name" value="Galactose oxidase, central domain"/>
    <property type="match status" value="1"/>
</dbReference>
<dbReference type="PANTHER" id="PTHR46376:SF1">
    <property type="entry name" value="LEUCINE-ZIPPER-LIKE TRANSCRIPTIONAL REGULATOR 1"/>
    <property type="match status" value="1"/>
</dbReference>
<dbReference type="EMBL" id="JANTQA010000051">
    <property type="protein sequence ID" value="KAJ3430441.1"/>
    <property type="molecule type" value="Genomic_DNA"/>
</dbReference>
<dbReference type="InterPro" id="IPR011043">
    <property type="entry name" value="Gal_Oxase/kelch_b-propeller"/>
</dbReference>
<dbReference type="InterPro" id="IPR000210">
    <property type="entry name" value="BTB/POZ_dom"/>
</dbReference>
<dbReference type="Gene3D" id="3.30.710.10">
    <property type="entry name" value="Potassium Channel Kv1.1, Chain A"/>
    <property type="match status" value="2"/>
</dbReference>
<gene>
    <name evidence="5" type="ORF">M0812_23448</name>
</gene>
<dbReference type="InterPro" id="IPR015915">
    <property type="entry name" value="Kelch-typ_b-propeller"/>
</dbReference>
<dbReference type="PROSITE" id="PS50097">
    <property type="entry name" value="BTB"/>
    <property type="match status" value="1"/>
</dbReference>
<organism evidence="5 6">
    <name type="scientific">Anaeramoeba flamelloides</name>
    <dbReference type="NCBI Taxonomy" id="1746091"/>
    <lineage>
        <taxon>Eukaryota</taxon>
        <taxon>Metamonada</taxon>
        <taxon>Anaeramoebidae</taxon>
        <taxon>Anaeramoeba</taxon>
    </lineage>
</organism>
<accession>A0AAV7YKR6</accession>
<dbReference type="Gene3D" id="2.120.10.80">
    <property type="entry name" value="Kelch-type beta propeller"/>
    <property type="match status" value="2"/>
</dbReference>
<dbReference type="Pfam" id="PF00651">
    <property type="entry name" value="BTB"/>
    <property type="match status" value="1"/>
</dbReference>
<dbReference type="Pfam" id="PF01344">
    <property type="entry name" value="Kelch_1"/>
    <property type="match status" value="1"/>
</dbReference>
<keyword evidence="1" id="KW-0880">Kelch repeat</keyword>
<dbReference type="GO" id="GO:0005794">
    <property type="term" value="C:Golgi apparatus"/>
    <property type="evidence" value="ECO:0007669"/>
    <property type="project" value="TreeGrafter"/>
</dbReference>